<accession>A0A2I1CM77</accession>
<dbReference type="GeneID" id="36528808"/>
<comment type="caution">
    <text evidence="1">The sequence shown here is derived from an EMBL/GenBank/DDBJ whole genome shotgun (WGS) entry which is preliminary data.</text>
</comment>
<keyword evidence="2" id="KW-1185">Reference proteome</keyword>
<dbReference type="VEuPathDB" id="FungiDB:P174DRAFT_25862"/>
<dbReference type="Proteomes" id="UP000234474">
    <property type="component" value="Unassembled WGS sequence"/>
</dbReference>
<reference evidence="2" key="1">
    <citation type="journal article" date="2018" name="Proc. Natl. Acad. Sci. U.S.A.">
        <title>Linking secondary metabolites to gene clusters through genome sequencing of six diverse Aspergillus species.</title>
        <authorList>
            <person name="Kaerboelling I."/>
            <person name="Vesth T.C."/>
            <person name="Frisvad J.C."/>
            <person name="Nybo J.L."/>
            <person name="Theobald S."/>
            <person name="Kuo A."/>
            <person name="Bowyer P."/>
            <person name="Matsuda Y."/>
            <person name="Mondo S."/>
            <person name="Lyhne E.K."/>
            <person name="Kogle M.E."/>
            <person name="Clum A."/>
            <person name="Lipzen A."/>
            <person name="Salamov A."/>
            <person name="Ngan C.Y."/>
            <person name="Daum C."/>
            <person name="Chiniquy J."/>
            <person name="Barry K."/>
            <person name="LaButti K."/>
            <person name="Haridas S."/>
            <person name="Simmons B.A."/>
            <person name="Magnuson J.K."/>
            <person name="Mortensen U.H."/>
            <person name="Larsen T.O."/>
            <person name="Grigoriev I.V."/>
            <person name="Baker S.E."/>
            <person name="Andersen M.R."/>
        </authorList>
    </citation>
    <scope>NUCLEOTIDE SEQUENCE [LARGE SCALE GENOMIC DNA]</scope>
    <source>
        <strain evidence="2">IBT 16806</strain>
    </source>
</reference>
<organism evidence="1 2">
    <name type="scientific">Aspergillus novofumigatus (strain IBT 16806)</name>
    <dbReference type="NCBI Taxonomy" id="1392255"/>
    <lineage>
        <taxon>Eukaryota</taxon>
        <taxon>Fungi</taxon>
        <taxon>Dikarya</taxon>
        <taxon>Ascomycota</taxon>
        <taxon>Pezizomycotina</taxon>
        <taxon>Eurotiomycetes</taxon>
        <taxon>Eurotiomycetidae</taxon>
        <taxon>Eurotiales</taxon>
        <taxon>Aspergillaceae</taxon>
        <taxon>Aspergillus</taxon>
        <taxon>Aspergillus subgen. Fumigati</taxon>
    </lineage>
</organism>
<gene>
    <name evidence="1" type="ORF">P174DRAFT_25862</name>
</gene>
<protein>
    <submittedName>
        <fullName evidence="1">Uncharacterized protein</fullName>
    </submittedName>
</protein>
<dbReference type="EMBL" id="MSZS01000001">
    <property type="protein sequence ID" value="PKX98705.1"/>
    <property type="molecule type" value="Genomic_DNA"/>
</dbReference>
<dbReference type="AlphaFoldDB" id="A0A2I1CM77"/>
<evidence type="ECO:0000313" key="1">
    <source>
        <dbReference type="EMBL" id="PKX98705.1"/>
    </source>
</evidence>
<name>A0A2I1CM77_ASPN1</name>
<evidence type="ECO:0000313" key="2">
    <source>
        <dbReference type="Proteomes" id="UP000234474"/>
    </source>
</evidence>
<proteinExistence type="predicted"/>
<sequence>MDTPRSIHTETTSNHGEPLLQLVPPMKWAFGNACIRDDELDRSALSVITVRNDKTNSILDPPSAYLSRVYSVVCTQSNRISRGSVNVLQVLSTPKLSRAETIWIAEFSPAVSHTRLPGGRPGQEPYYPYDYRVQPRTRPRRARMMRKFFERTSRP</sequence>
<dbReference type="RefSeq" id="XP_024687300.1">
    <property type="nucleotide sequence ID" value="XM_024821482.1"/>
</dbReference>